<organism evidence="1 2">
    <name type="scientific">Lunatimonas lonarensis</name>
    <dbReference type="NCBI Taxonomy" id="1232681"/>
    <lineage>
        <taxon>Bacteria</taxon>
        <taxon>Pseudomonadati</taxon>
        <taxon>Bacteroidota</taxon>
        <taxon>Cytophagia</taxon>
        <taxon>Cytophagales</taxon>
        <taxon>Cyclobacteriaceae</taxon>
    </lineage>
</organism>
<gene>
    <name evidence="1" type="ORF">ADIS_4659</name>
</gene>
<evidence type="ECO:0000313" key="2">
    <source>
        <dbReference type="Proteomes" id="UP000013909"/>
    </source>
</evidence>
<comment type="caution">
    <text evidence="1">The sequence shown here is derived from an EMBL/GenBank/DDBJ whole genome shotgun (WGS) entry which is preliminary data.</text>
</comment>
<reference evidence="1 2" key="1">
    <citation type="submission" date="2013-02" db="EMBL/GenBank/DDBJ databases">
        <title>A novel strain isolated from Lonar lake, Maharashtra, India.</title>
        <authorList>
            <person name="Singh A."/>
        </authorList>
    </citation>
    <scope>NUCLEOTIDE SEQUENCE [LARGE SCALE GENOMIC DNA]</scope>
    <source>
        <strain evidence="1 2">AK24</strain>
    </source>
</reference>
<accession>R7ZLJ2</accession>
<dbReference type="EMBL" id="AQHR01000114">
    <property type="protein sequence ID" value="EON74965.1"/>
    <property type="molecule type" value="Genomic_DNA"/>
</dbReference>
<name>R7ZLJ2_9BACT</name>
<dbReference type="Proteomes" id="UP000013909">
    <property type="component" value="Unassembled WGS sequence"/>
</dbReference>
<sequence length="88" mass="10318">MRSGQIERDINMALKDIVNLTWLSIHRTSGSSRNNDDKSFESTIDQKIKEKSTDLVKYFGVLDRRYSLETEKFQKNIFLSLIEDESKD</sequence>
<dbReference type="AlphaFoldDB" id="R7ZLJ2"/>
<protein>
    <submittedName>
        <fullName evidence="1">Uncharacterized protein</fullName>
    </submittedName>
</protein>
<keyword evidence="2" id="KW-1185">Reference proteome</keyword>
<proteinExistence type="predicted"/>
<evidence type="ECO:0000313" key="1">
    <source>
        <dbReference type="EMBL" id="EON74965.1"/>
    </source>
</evidence>